<evidence type="ECO:0000259" key="5">
    <source>
        <dbReference type="Pfam" id="PF00460"/>
    </source>
</evidence>
<dbReference type="OrthoDB" id="9804559at2"/>
<evidence type="ECO:0000256" key="3">
    <source>
        <dbReference type="NCBIfam" id="TIGR02488"/>
    </source>
</evidence>
<dbReference type="InterPro" id="IPR020013">
    <property type="entry name" value="Flagellar_FlgE/F/G"/>
</dbReference>
<protein>
    <recommendedName>
        <fullName evidence="2 3">Flagellar basal-body rod protein FlgG</fullName>
    </recommendedName>
</protein>
<comment type="similarity">
    <text evidence="1 4">Belongs to the flagella basal body rod proteins family.</text>
</comment>
<feature type="domain" description="Flagellar basal-body/hook protein C-terminal" evidence="6">
    <location>
        <begin position="220"/>
        <end position="264"/>
    </location>
</feature>
<keyword evidence="4" id="KW-0975">Bacterial flagellum</keyword>
<dbReference type="InterPro" id="IPR037925">
    <property type="entry name" value="FlgE/F/G-like"/>
</dbReference>
<dbReference type="Pfam" id="PF00460">
    <property type="entry name" value="Flg_bb_rod"/>
    <property type="match status" value="1"/>
</dbReference>
<keyword evidence="8" id="KW-0966">Cell projection</keyword>
<feature type="domain" description="Flagellar basal body rod protein N-terminal" evidence="5">
    <location>
        <begin position="6"/>
        <end position="34"/>
    </location>
</feature>
<dbReference type="PANTHER" id="PTHR30435">
    <property type="entry name" value="FLAGELLAR PROTEIN"/>
    <property type="match status" value="1"/>
</dbReference>
<accession>A0A1T5DJ82</accession>
<sequence>MRALWTAASGMRAQQLNMDTISNNLANVNTTGFKKQKTEFKDLLYTSMKSVSNDPELGEPVNLQIGHGVRPVATSRLFTNGNLEKTENPTDVALEGPGFFVVENPTGNPEQLFTRDGNFKFSVDGDVMTLVTSQGYTVLSTDDDVIEVESTMRNFSISEEGMVTAQDEAGEIVELGQIQIVQFINPEGLQAMGNNFFSQTANSGEPVIEEDESKDTKLYQGFLETSNVQLVDEMVRMIMAQRAYEINSKSIQTADDMMQTVNSLKR</sequence>
<name>A0A1T5DJ82_9FIRM</name>
<dbReference type="Proteomes" id="UP000243406">
    <property type="component" value="Unassembled WGS sequence"/>
</dbReference>
<dbReference type="PANTHER" id="PTHR30435:SF19">
    <property type="entry name" value="FLAGELLAR BASAL-BODY ROD PROTEIN FLGG"/>
    <property type="match status" value="1"/>
</dbReference>
<evidence type="ECO:0000259" key="7">
    <source>
        <dbReference type="Pfam" id="PF22692"/>
    </source>
</evidence>
<dbReference type="SUPFAM" id="SSF117143">
    <property type="entry name" value="Flagellar hook protein flgE"/>
    <property type="match status" value="1"/>
</dbReference>
<comment type="subcellular location">
    <subcellularLocation>
        <location evidence="4">Bacterial flagellum basal body</location>
    </subcellularLocation>
</comment>
<evidence type="ECO:0000313" key="8">
    <source>
        <dbReference type="EMBL" id="SKB71808.1"/>
    </source>
</evidence>
<evidence type="ECO:0000256" key="4">
    <source>
        <dbReference type="RuleBase" id="RU362116"/>
    </source>
</evidence>
<evidence type="ECO:0000256" key="2">
    <source>
        <dbReference type="ARBA" id="ARBA00017948"/>
    </source>
</evidence>
<dbReference type="NCBIfam" id="TIGR03506">
    <property type="entry name" value="FlgEFG_subfam"/>
    <property type="match status" value="2"/>
</dbReference>
<dbReference type="Pfam" id="PF06429">
    <property type="entry name" value="Flg_bbr_C"/>
    <property type="match status" value="1"/>
</dbReference>
<keyword evidence="9" id="KW-1185">Reference proteome</keyword>
<dbReference type="Pfam" id="PF22692">
    <property type="entry name" value="LlgE_F_G_D1"/>
    <property type="match status" value="1"/>
</dbReference>
<dbReference type="NCBIfam" id="TIGR02490">
    <property type="entry name" value="flgF"/>
    <property type="match status" value="1"/>
</dbReference>
<dbReference type="GO" id="GO:0009426">
    <property type="term" value="C:bacterial-type flagellum basal body, distal rod"/>
    <property type="evidence" value="ECO:0007669"/>
    <property type="project" value="UniProtKB-UniRule"/>
</dbReference>
<dbReference type="InterPro" id="IPR012836">
    <property type="entry name" value="FlgF"/>
</dbReference>
<proteinExistence type="inferred from homology"/>
<dbReference type="InterPro" id="IPR053967">
    <property type="entry name" value="LlgE_F_G-like_D1"/>
</dbReference>
<dbReference type="RefSeq" id="WP_079590674.1">
    <property type="nucleotide sequence ID" value="NZ_CP154629.1"/>
</dbReference>
<dbReference type="GO" id="GO:0071978">
    <property type="term" value="P:bacterial-type flagellum-dependent swarming motility"/>
    <property type="evidence" value="ECO:0007669"/>
    <property type="project" value="TreeGrafter"/>
</dbReference>
<keyword evidence="8" id="KW-0282">Flagellum</keyword>
<dbReference type="NCBIfam" id="TIGR02488">
    <property type="entry name" value="flgG_G_neg"/>
    <property type="match status" value="1"/>
</dbReference>
<reference evidence="9" key="1">
    <citation type="submission" date="2017-02" db="EMBL/GenBank/DDBJ databases">
        <authorList>
            <person name="Varghese N."/>
            <person name="Submissions S."/>
        </authorList>
    </citation>
    <scope>NUCLEOTIDE SEQUENCE [LARGE SCALE GENOMIC DNA]</scope>
    <source>
        <strain evidence="9">ATCC 35199</strain>
    </source>
</reference>
<evidence type="ECO:0000259" key="6">
    <source>
        <dbReference type="Pfam" id="PF06429"/>
    </source>
</evidence>
<dbReference type="AlphaFoldDB" id="A0A1T5DJ82"/>
<organism evidence="8 9">
    <name type="scientific">Acetoanaerobium noterae</name>
    <dbReference type="NCBI Taxonomy" id="745369"/>
    <lineage>
        <taxon>Bacteria</taxon>
        <taxon>Bacillati</taxon>
        <taxon>Bacillota</taxon>
        <taxon>Clostridia</taxon>
        <taxon>Peptostreptococcales</taxon>
        <taxon>Filifactoraceae</taxon>
        <taxon>Acetoanaerobium</taxon>
    </lineage>
</organism>
<dbReference type="InterPro" id="IPR012834">
    <property type="entry name" value="FlgG_G_neg"/>
</dbReference>
<feature type="domain" description="Flagellar hook protein FlgE/F/G-like D1" evidence="7">
    <location>
        <begin position="93"/>
        <end position="165"/>
    </location>
</feature>
<keyword evidence="8" id="KW-0969">Cilium</keyword>
<evidence type="ECO:0000256" key="1">
    <source>
        <dbReference type="ARBA" id="ARBA00009677"/>
    </source>
</evidence>
<dbReference type="InterPro" id="IPR010930">
    <property type="entry name" value="Flg_bb/hook_C_dom"/>
</dbReference>
<gene>
    <name evidence="8" type="ORF">SAMN02745120_0015</name>
</gene>
<evidence type="ECO:0000313" key="9">
    <source>
        <dbReference type="Proteomes" id="UP000243406"/>
    </source>
</evidence>
<dbReference type="InterPro" id="IPR001444">
    <property type="entry name" value="Flag_bb_rod_N"/>
</dbReference>
<dbReference type="EMBL" id="FUYN01000010">
    <property type="protein sequence ID" value="SKB71808.1"/>
    <property type="molecule type" value="Genomic_DNA"/>
</dbReference>